<dbReference type="GO" id="GO:0003676">
    <property type="term" value="F:nucleic acid binding"/>
    <property type="evidence" value="ECO:0007669"/>
    <property type="project" value="InterPro"/>
</dbReference>
<dbReference type="AlphaFoldDB" id="A0A699IJ17"/>
<dbReference type="EMBL" id="BKCJ010297012">
    <property type="protein sequence ID" value="GEZ58527.1"/>
    <property type="molecule type" value="Genomic_DNA"/>
</dbReference>
<keyword evidence="1" id="KW-0175">Coiled coil</keyword>
<evidence type="ECO:0000313" key="2">
    <source>
        <dbReference type="EMBL" id="GEZ58527.1"/>
    </source>
</evidence>
<dbReference type="SUPFAM" id="SSF57756">
    <property type="entry name" value="Retrovirus zinc finger-like domains"/>
    <property type="match status" value="1"/>
</dbReference>
<evidence type="ECO:0000256" key="1">
    <source>
        <dbReference type="SAM" id="Coils"/>
    </source>
</evidence>
<sequence>EKLARKNELKARGNLLMALPNEHQLKFNSYKSAKSLMKAIKKRFGGNKESKKVQKTLLKQQYENFKGTSSKGLDQIYDRNKLDLETLSMDDLYNNLKIYEAKVMGSSRTTQNTQNVAFVSSNNTDSTNKVVNTAHGSSVASKTNASNLPNVDSLSDMAMLTMRARRFLQKTRRNIGVKEIETIGFDRFKVECYNCHRIGYFARECRALKHQDNKNREAPRRTMPAKDGPTNFALMAYTSSSSSSSDSVVSSCSKACLKSYETLKKHYDNLTKDFNKCQLHLGAYKAGLESVKARLEVYKKNEAIFEEDIKIVKLDVMFRDKSITELRQKFEKAEKERNDLKLILEKFEGSSKNLSKLLDSHQCDKSKTGLGYDSQGFDSQVLENQVNDKYNTGEGYHAVPPPYIGNFMPSKLDFVFSDEHVVSESVTSLPSITKSKVNTSESKLKTISEPIIKD</sequence>
<accession>A0A699IJ17</accession>
<reference evidence="2" key="1">
    <citation type="journal article" date="2019" name="Sci. Rep.">
        <title>Draft genome of Tanacetum cinerariifolium, the natural source of mosquito coil.</title>
        <authorList>
            <person name="Yamashiro T."/>
            <person name="Shiraishi A."/>
            <person name="Satake H."/>
            <person name="Nakayama K."/>
        </authorList>
    </citation>
    <scope>NUCLEOTIDE SEQUENCE</scope>
</reference>
<gene>
    <name evidence="2" type="ORF">Tci_530500</name>
</gene>
<organism evidence="2">
    <name type="scientific">Tanacetum cinerariifolium</name>
    <name type="common">Dalmatian daisy</name>
    <name type="synonym">Chrysanthemum cinerariifolium</name>
    <dbReference type="NCBI Taxonomy" id="118510"/>
    <lineage>
        <taxon>Eukaryota</taxon>
        <taxon>Viridiplantae</taxon>
        <taxon>Streptophyta</taxon>
        <taxon>Embryophyta</taxon>
        <taxon>Tracheophyta</taxon>
        <taxon>Spermatophyta</taxon>
        <taxon>Magnoliopsida</taxon>
        <taxon>eudicotyledons</taxon>
        <taxon>Gunneridae</taxon>
        <taxon>Pentapetalae</taxon>
        <taxon>asterids</taxon>
        <taxon>campanulids</taxon>
        <taxon>Asterales</taxon>
        <taxon>Asteraceae</taxon>
        <taxon>Asteroideae</taxon>
        <taxon>Anthemideae</taxon>
        <taxon>Anthemidinae</taxon>
        <taxon>Tanacetum</taxon>
    </lineage>
</organism>
<name>A0A699IJ17_TANCI</name>
<proteinExistence type="predicted"/>
<dbReference type="GO" id="GO:0008270">
    <property type="term" value="F:zinc ion binding"/>
    <property type="evidence" value="ECO:0007669"/>
    <property type="project" value="InterPro"/>
</dbReference>
<feature type="coiled-coil region" evidence="1">
    <location>
        <begin position="323"/>
        <end position="350"/>
    </location>
</feature>
<protein>
    <submittedName>
        <fullName evidence="2">Ribonuclease H-like domain-containing protein</fullName>
    </submittedName>
</protein>
<dbReference type="InterPro" id="IPR036875">
    <property type="entry name" value="Znf_CCHC_sf"/>
</dbReference>
<feature type="non-terminal residue" evidence="2">
    <location>
        <position position="1"/>
    </location>
</feature>
<comment type="caution">
    <text evidence="2">The sequence shown here is derived from an EMBL/GenBank/DDBJ whole genome shotgun (WGS) entry which is preliminary data.</text>
</comment>